<dbReference type="SUPFAM" id="SSF48452">
    <property type="entry name" value="TPR-like"/>
    <property type="match status" value="1"/>
</dbReference>
<accession>A0A3E2BPL4</accession>
<evidence type="ECO:0000256" key="1">
    <source>
        <dbReference type="PROSITE-ProRule" id="PRU00339"/>
    </source>
</evidence>
<feature type="repeat" description="TPR" evidence="1">
    <location>
        <begin position="491"/>
        <end position="524"/>
    </location>
</feature>
<evidence type="ECO:0000259" key="3">
    <source>
        <dbReference type="Pfam" id="PF00884"/>
    </source>
</evidence>
<gene>
    <name evidence="4" type="ORF">OP8BY_1282</name>
</gene>
<dbReference type="SMART" id="SM00028">
    <property type="entry name" value="TPR"/>
    <property type="match status" value="9"/>
</dbReference>
<name>A0A3E2BPL4_9BACT</name>
<dbReference type="AlphaFoldDB" id="A0A3E2BPL4"/>
<feature type="domain" description="Sulfatase N-terminal" evidence="3">
    <location>
        <begin position="39"/>
        <end position="312"/>
    </location>
</feature>
<dbReference type="Pfam" id="PF00884">
    <property type="entry name" value="Sulfatase"/>
    <property type="match status" value="1"/>
</dbReference>
<comment type="caution">
    <text evidence="4">The sequence shown here is derived from an EMBL/GenBank/DDBJ whole genome shotgun (WGS) entry which is preliminary data.</text>
</comment>
<proteinExistence type="predicted"/>
<sequence length="767" mass="87652">MKKGALILLVLVLVAAVAFFIFRPGDSGVKQLRGQKNFNVILITVDTLRADRLGCYGFVPDVTPAMNKMAAAGVRFENCIAQTPLTLPSHATILTGTLPIHHGVRDNGGFVVPPQLETMAEAFKSAGYQTAAFVSAYVLDSKWGLNQGFDYYFDRFDLGRFEKISLGEVQRRAEETIDEALAWLEKNKSGKFFAWIHLYDPHTPYEPPEPFKSRFPDRPYLGEIAYTDSQLSRFWSYLEKEKLFDNLFLVLASDHGESLGEHGETTHGFFVYQEAVHVPLIFVTPFEKFKGRTYSGVVTLADIMPTLLEMTGLTIPPEVQGKSLIRYFRGSQKPEDRLAYSETYYPRYHYGWSELRSFQNNRYKLIIAPVPELYDLKSDPDEQKNLVYVEKKVFEELTRLAEDFEKTAGEKAIEADFASVDEETREKLAALGYLGSFVDPTRLAGKKLADPKDKINIFNEISRARETGMAGNFDEAIAALRKILEEDPTISDGFFALGNVYFKARRFQEAVEAFTRALELKPDDSFAVINVANCYAALNKLELAEQFIQEQVKRGFDDPQFYHVLGTLYALRNNYDKALPYFEECLRKNPRSASAHNAIAAICLNRDNLACAEEHLRAARELNPTLLNLRYNLAQLYEKQNRLQEAMELYQQEIADSPSHYKALFNLARLYRLQHREQEELETLQRALQANPDFPLTYFYIARVYLRRGERFQEAVDLVKKGLELKPDKENLPLGYFLLADLYNRLGDYATSEQYASKGRQLVNSSR</sequence>
<dbReference type="InterPro" id="IPR019734">
    <property type="entry name" value="TPR_rpt"/>
</dbReference>
<dbReference type="PROSITE" id="PS50293">
    <property type="entry name" value="TPR_REGION"/>
    <property type="match status" value="1"/>
</dbReference>
<organism evidence="4 5">
    <name type="scientific">Candidatus Saccharicenans subterraneus</name>
    <dbReference type="NCBI Taxonomy" id="2508984"/>
    <lineage>
        <taxon>Bacteria</taxon>
        <taxon>Candidatus Aminicenantota</taxon>
        <taxon>Candidatus Aminicenantia</taxon>
        <taxon>Candidatus Aminicenantales</taxon>
        <taxon>Candidatus Saccharicenantaceae</taxon>
        <taxon>Candidatus Saccharicenans</taxon>
    </lineage>
</organism>
<dbReference type="PANTHER" id="PTHR43751:SF3">
    <property type="entry name" value="SULFATASE N-TERMINAL DOMAIN-CONTAINING PROTEIN"/>
    <property type="match status" value="1"/>
</dbReference>
<feature type="repeat" description="TPR" evidence="1">
    <location>
        <begin position="559"/>
        <end position="592"/>
    </location>
</feature>
<dbReference type="CDD" id="cd16148">
    <property type="entry name" value="sulfatase_like"/>
    <property type="match status" value="1"/>
</dbReference>
<dbReference type="InterPro" id="IPR052701">
    <property type="entry name" value="GAG_Ulvan_Degrading_Sulfatases"/>
</dbReference>
<dbReference type="Gene3D" id="1.25.40.10">
    <property type="entry name" value="Tetratricopeptide repeat domain"/>
    <property type="match status" value="1"/>
</dbReference>
<dbReference type="InterPro" id="IPR011990">
    <property type="entry name" value="TPR-like_helical_dom_sf"/>
</dbReference>
<feature type="repeat" description="TPR" evidence="1">
    <location>
        <begin position="627"/>
        <end position="660"/>
    </location>
</feature>
<dbReference type="PROSITE" id="PS50005">
    <property type="entry name" value="TPR"/>
    <property type="match status" value="4"/>
</dbReference>
<feature type="repeat" description="TPR" evidence="1">
    <location>
        <begin position="661"/>
        <end position="694"/>
    </location>
</feature>
<reference evidence="4 5" key="1">
    <citation type="submission" date="2018-08" db="EMBL/GenBank/DDBJ databases">
        <title>Genome analysis of the thermophilic bacterium of the candidate phylum Aminicenantes from deep subsurface aquifer revealed its physiology and ecological role.</title>
        <authorList>
            <person name="Kadnikov V.V."/>
            <person name="Mardanov A.V."/>
            <person name="Beletsky A.V."/>
            <person name="Karnachuk O.V."/>
            <person name="Ravin N.V."/>
        </authorList>
    </citation>
    <scope>NUCLEOTIDE SEQUENCE [LARGE SCALE GENOMIC DNA]</scope>
    <source>
        <strain evidence="4">BY38</strain>
    </source>
</reference>
<dbReference type="InterPro" id="IPR000917">
    <property type="entry name" value="Sulfatase_N"/>
</dbReference>
<keyword evidence="1" id="KW-0802">TPR repeat</keyword>
<dbReference type="InterPro" id="IPR017850">
    <property type="entry name" value="Alkaline_phosphatase_core_sf"/>
</dbReference>
<dbReference type="Gene3D" id="3.40.720.10">
    <property type="entry name" value="Alkaline Phosphatase, subunit A"/>
    <property type="match status" value="2"/>
</dbReference>
<keyword evidence="2" id="KW-0175">Coiled coil</keyword>
<dbReference type="EMBL" id="QUAH01000002">
    <property type="protein sequence ID" value="RFT16669.1"/>
    <property type="molecule type" value="Genomic_DNA"/>
</dbReference>
<evidence type="ECO:0000313" key="5">
    <source>
        <dbReference type="Proteomes" id="UP000257323"/>
    </source>
</evidence>
<dbReference type="Proteomes" id="UP000257323">
    <property type="component" value="Unassembled WGS sequence"/>
</dbReference>
<evidence type="ECO:0000313" key="4">
    <source>
        <dbReference type="EMBL" id="RFT16669.1"/>
    </source>
</evidence>
<evidence type="ECO:0000256" key="2">
    <source>
        <dbReference type="SAM" id="Coils"/>
    </source>
</evidence>
<dbReference type="SUPFAM" id="SSF53649">
    <property type="entry name" value="Alkaline phosphatase-like"/>
    <property type="match status" value="1"/>
</dbReference>
<feature type="coiled-coil region" evidence="2">
    <location>
        <begin position="633"/>
        <end position="687"/>
    </location>
</feature>
<protein>
    <submittedName>
        <fullName evidence="4">Choline-sulfatase</fullName>
    </submittedName>
</protein>
<dbReference type="Pfam" id="PF13432">
    <property type="entry name" value="TPR_16"/>
    <property type="match status" value="3"/>
</dbReference>
<dbReference type="PANTHER" id="PTHR43751">
    <property type="entry name" value="SULFATASE"/>
    <property type="match status" value="1"/>
</dbReference>